<proteinExistence type="predicted"/>
<dbReference type="OrthoDB" id="5169673at2"/>
<dbReference type="Proteomes" id="UP000283644">
    <property type="component" value="Unassembled WGS sequence"/>
</dbReference>
<evidence type="ECO:0000259" key="3">
    <source>
        <dbReference type="Pfam" id="PF00296"/>
    </source>
</evidence>
<evidence type="ECO:0000313" key="4">
    <source>
        <dbReference type="EMBL" id="RHW23976.1"/>
    </source>
</evidence>
<keyword evidence="5" id="KW-1185">Reference proteome</keyword>
<dbReference type="InterPro" id="IPR050766">
    <property type="entry name" value="Bact_Lucif_Oxidored"/>
</dbReference>
<keyword evidence="1" id="KW-0560">Oxidoreductase</keyword>
<dbReference type="AlphaFoldDB" id="A0A417XUG3"/>
<dbReference type="GO" id="GO:0016705">
    <property type="term" value="F:oxidoreductase activity, acting on paired donors, with incorporation or reduction of molecular oxygen"/>
    <property type="evidence" value="ECO:0007669"/>
    <property type="project" value="InterPro"/>
</dbReference>
<dbReference type="SUPFAM" id="SSF51679">
    <property type="entry name" value="Bacterial luciferase-like"/>
    <property type="match status" value="1"/>
</dbReference>
<organism evidence="4 5">
    <name type="scientific">Nocardioides immobilis</name>
    <dbReference type="NCBI Taxonomy" id="2049295"/>
    <lineage>
        <taxon>Bacteria</taxon>
        <taxon>Bacillati</taxon>
        <taxon>Actinomycetota</taxon>
        <taxon>Actinomycetes</taxon>
        <taxon>Propionibacteriales</taxon>
        <taxon>Nocardioidaceae</taxon>
        <taxon>Nocardioides</taxon>
    </lineage>
</organism>
<accession>A0A417XUG3</accession>
<name>A0A417XUG3_9ACTN</name>
<dbReference type="InterPro" id="IPR036661">
    <property type="entry name" value="Luciferase-like_sf"/>
</dbReference>
<dbReference type="Pfam" id="PF00296">
    <property type="entry name" value="Bac_luciferase"/>
    <property type="match status" value="1"/>
</dbReference>
<keyword evidence="2" id="KW-0503">Monooxygenase</keyword>
<sequence>MRVGLYFDLRNPQRWRQDPARLHAFTLELCEEADRLGIDSLWFTEHHQFDDGYLTQPLTFAAAVAARTTRARLGTAVLVAPLHHPVRLAEEATLVDLISNGRLDLGLGAGYRKPEYDLYGVPQERRYGRTDAQVGALRALWAAGGVTPRPVQDPVPLWLGYLGPQGAGRAGRLGTGLLTANAEMWPHYRDALVGAGYDASAGRMAGGIQGFVSDDPERDWAWVSEHLEYQVDSYRRHMVEGTDQPVPRPVDAAKLRSREPRTSIDYFFLEPPDRMAERVRAYTAGAPVETVYFWASIGGMSEERARDHVQLVCNNLAPLLAEQRPGSEDEK</sequence>
<dbReference type="GO" id="GO:0004497">
    <property type="term" value="F:monooxygenase activity"/>
    <property type="evidence" value="ECO:0007669"/>
    <property type="project" value="UniProtKB-KW"/>
</dbReference>
<dbReference type="PANTHER" id="PTHR30137:SF8">
    <property type="entry name" value="BLR5498 PROTEIN"/>
    <property type="match status" value="1"/>
</dbReference>
<dbReference type="RefSeq" id="WP_118928327.1">
    <property type="nucleotide sequence ID" value="NZ_QXGH01000037.1"/>
</dbReference>
<dbReference type="CDD" id="cd01097">
    <property type="entry name" value="Tetrahydromethanopterin_reductase"/>
    <property type="match status" value="1"/>
</dbReference>
<dbReference type="Gene3D" id="3.20.20.30">
    <property type="entry name" value="Luciferase-like domain"/>
    <property type="match status" value="1"/>
</dbReference>
<reference evidence="4 5" key="1">
    <citation type="submission" date="2018-09" db="EMBL/GenBank/DDBJ databases">
        <title>Genome sequencing of Nocardioides immobilis CCTCC AB 2017083 for comparison to Nocardioides silvaticus.</title>
        <authorList>
            <person name="Li C."/>
            <person name="Wang G."/>
        </authorList>
    </citation>
    <scope>NUCLEOTIDE SEQUENCE [LARGE SCALE GENOMIC DNA]</scope>
    <source>
        <strain evidence="4 5">CCTCC AB 2017083</strain>
    </source>
</reference>
<evidence type="ECO:0000256" key="2">
    <source>
        <dbReference type="ARBA" id="ARBA00023033"/>
    </source>
</evidence>
<dbReference type="PANTHER" id="PTHR30137">
    <property type="entry name" value="LUCIFERASE-LIKE MONOOXYGENASE"/>
    <property type="match status" value="1"/>
</dbReference>
<evidence type="ECO:0000313" key="5">
    <source>
        <dbReference type="Proteomes" id="UP000283644"/>
    </source>
</evidence>
<comment type="caution">
    <text evidence="4">The sequence shown here is derived from an EMBL/GenBank/DDBJ whole genome shotgun (WGS) entry which is preliminary data.</text>
</comment>
<protein>
    <submittedName>
        <fullName evidence="4">LLM class flavin-dependent oxidoreductase</fullName>
    </submittedName>
</protein>
<dbReference type="GO" id="GO:0005829">
    <property type="term" value="C:cytosol"/>
    <property type="evidence" value="ECO:0007669"/>
    <property type="project" value="TreeGrafter"/>
</dbReference>
<feature type="domain" description="Luciferase-like" evidence="3">
    <location>
        <begin position="24"/>
        <end position="282"/>
    </location>
</feature>
<dbReference type="EMBL" id="QXGH01000037">
    <property type="protein sequence ID" value="RHW23976.1"/>
    <property type="molecule type" value="Genomic_DNA"/>
</dbReference>
<evidence type="ECO:0000256" key="1">
    <source>
        <dbReference type="ARBA" id="ARBA00023002"/>
    </source>
</evidence>
<dbReference type="InterPro" id="IPR011251">
    <property type="entry name" value="Luciferase-like_dom"/>
</dbReference>
<gene>
    <name evidence="4" type="ORF">D0Z08_26650</name>
</gene>